<keyword evidence="2" id="KW-0853">WD repeat</keyword>
<dbReference type="GeneID" id="54456395"/>
<sequence length="1502" mass="166133">MASTASVGSQSNGEPSSPFESPTFEKDVSIHVSETIGAASISPSGRDVVLASRNGLNIIDLDNPYSPPLHIANRSQWDVADVQWSPFADRASWIASTSNQKALIYNLDLLGKTPRAPIQYTLHAHTRAITDINFSAHHPDELATCAVDSFVHCWDLRQPGTPALTFNSVVKFAKPFAIFADWDAGATQVKWNRQDPHIIASSHDKHLRIWDRRNGAVPLKTITAHSTKIYGIDWNRTRSTGILTCSLDKTIKLWDYSKGDNLDLDDSHAERIFRTPYPVWRARHTPFGWGVLAMPQRGNYDLHLYDRRLSTGMKRNAVVPPTHSFEGHSDCVKEFLWRSRGSIEDGIDNRDFQLVSWGTDRYLHLHKMNPDILKSVGFEKGKEVFKKPYLTRNGAAYLTYRDGPPIKPDTNVPLDKEPEKLSSQAKGHLTTLFQTSQSQKDARAAPFKSMDHPTAMVPVGMRGKNSARKIVNTIKWMEGVKIGNRDTDTAAKWGIRGTILPPPHQFTWDSPESLGDEITYVGGRYRKVAFEEVDVARRKATVSLYGPWGVDRKAAFIRISLKFPPNYPRESAPDFNIEKTTAAIADETILKLDSEMHSIAELYLNRKRGSLEAIVGYALGERGLEESIDFLEIEEDSNVRGLVRIVDEDSSSDEEDDDLTDLKVDFEGAVDLERSGNDIPVSTKANVPIAKQCGAMWSEDGRLVCFFPPPPEPRPLFSVSGLRPDRLGKSWSIFDTFGRLNAGTSAPGTAPGIGDDDHASLHDSWTSSSSTSSSSSSDADNAIQGRRFQPPAAWRRTTLKFQKSSQVSSAGQGNPIRPKSIVSIKEVEEHLLPCKKVLAKEYKIFGDGPKVCAHNAEVARKHGFQDLAEVWDICKLILCNDVPLEILPQQYRREQVLVLARRSLVKIRRKDSGIDLAFDDPEKVANPRLTGRVKWGRSPIVTFLIPALFDHFEALADTQMLAMLSCIFSEPAANEGVTSAMQRLRQSDLPMSMEAPAFSLDYFSSAEAAWSLFRRPQSIPGTPSYPPTRFSTPVNSWERLDKRLDTFGSAGSSNGPWGSDHVPSDPATPYSTGYTPPTLSRTSTHRSTTSATQSYSTSPEQHHQIKKSNSNLATAFATLSRPFSINASSSPPANPKPRGEGDLSTSAPTSGITWGTNTFYSSSNATNATGRSKHGKRPSISQLDGSYLSRHSEEDEDRSWNEEGSSEPALPSQEIDGDTTIKVTLKNQDHFDDEGCVSAPLLDRSKEWLYRHYREQYAEQLSIWNLIMQRAEVLKFNGLVSYWPEKKIEKPSKQEPTPEVGTIPQIPDRQPTIQRPGLHCGGRAQSQSLEPPSAPYGARRPSPTDDIQNFSFNPEAHEFLPGTKSPLQLSQPQSPHGETGDSFQESLSIEVPPAPNTRPPNDTKGTKPLVMPSMCAVCWMRLQGLFVFCGRCGHAAHTACVPDSNSGAFGGSTGNCAAYCGCECGGDEKIEGRPDEWWKEGASSAQSQGGETQSEDWRMNVG</sequence>
<organism evidence="5">
    <name type="scientific">Mytilinidion resinicola</name>
    <dbReference type="NCBI Taxonomy" id="574789"/>
    <lineage>
        <taxon>Eukaryota</taxon>
        <taxon>Fungi</taxon>
        <taxon>Dikarya</taxon>
        <taxon>Ascomycota</taxon>
        <taxon>Pezizomycotina</taxon>
        <taxon>Dothideomycetes</taxon>
        <taxon>Pleosporomycetidae</taxon>
        <taxon>Mytilinidiales</taxon>
        <taxon>Mytilinidiaceae</taxon>
        <taxon>Mytilinidion</taxon>
    </lineage>
</organism>
<dbReference type="GO" id="GO:0005774">
    <property type="term" value="C:vacuolar membrane"/>
    <property type="evidence" value="ECO:0007669"/>
    <property type="project" value="TreeGrafter"/>
</dbReference>
<reference evidence="7" key="2">
    <citation type="submission" date="2020-04" db="EMBL/GenBank/DDBJ databases">
        <authorList>
            <consortium name="NCBI Genome Project"/>
        </authorList>
    </citation>
    <scope>NUCLEOTIDE SEQUENCE</scope>
    <source>
        <strain evidence="7">CBS 304.34</strain>
    </source>
</reference>
<feature type="repeat" description="WD" evidence="2">
    <location>
        <begin position="222"/>
        <end position="264"/>
    </location>
</feature>
<dbReference type="SMART" id="SM00320">
    <property type="entry name" value="WD40"/>
    <property type="match status" value="5"/>
</dbReference>
<dbReference type="GO" id="GO:0035859">
    <property type="term" value="C:Seh1-associated complex"/>
    <property type="evidence" value="ECO:0007669"/>
    <property type="project" value="TreeGrafter"/>
</dbReference>
<dbReference type="EMBL" id="MU003700">
    <property type="protein sequence ID" value="KAF2810302.1"/>
    <property type="molecule type" value="Genomic_DNA"/>
</dbReference>
<comment type="similarity">
    <text evidence="1">Belongs to the WD repeat WDR59 family.</text>
</comment>
<feature type="repeat" description="WD" evidence="2">
    <location>
        <begin position="122"/>
        <end position="157"/>
    </location>
</feature>
<dbReference type="GO" id="GO:0034198">
    <property type="term" value="P:cellular response to amino acid starvation"/>
    <property type="evidence" value="ECO:0007669"/>
    <property type="project" value="TreeGrafter"/>
</dbReference>
<dbReference type="RefSeq" id="XP_033577266.1">
    <property type="nucleotide sequence ID" value="XM_033715502.1"/>
</dbReference>
<evidence type="ECO:0000313" key="7">
    <source>
        <dbReference type="RefSeq" id="XP_033577266.1"/>
    </source>
</evidence>
<gene>
    <name evidence="5 7" type="ORF">BDZ99DRAFT_387001</name>
</gene>
<dbReference type="PANTHER" id="PTHR46170:SF1">
    <property type="entry name" value="GATOR COMPLEX PROTEIN WDR59"/>
    <property type="match status" value="1"/>
</dbReference>
<dbReference type="OrthoDB" id="311712at2759"/>
<feature type="region of interest" description="Disordered" evidence="3">
    <location>
        <begin position="1289"/>
        <end position="1384"/>
    </location>
</feature>
<dbReference type="PANTHER" id="PTHR46170">
    <property type="entry name" value="GATOR COMPLEX PROTEIN WDR59"/>
    <property type="match status" value="1"/>
</dbReference>
<dbReference type="InterPro" id="IPR015943">
    <property type="entry name" value="WD40/YVTN_repeat-like_dom_sf"/>
</dbReference>
<dbReference type="Pfam" id="PF00400">
    <property type="entry name" value="WD40"/>
    <property type="match status" value="3"/>
</dbReference>
<reference evidence="5 7" key="1">
    <citation type="journal article" date="2020" name="Stud. Mycol.">
        <title>101 Dothideomycetes genomes: a test case for predicting lifestyles and emergence of pathogens.</title>
        <authorList>
            <person name="Haridas S."/>
            <person name="Albert R."/>
            <person name="Binder M."/>
            <person name="Bloem J."/>
            <person name="Labutti K."/>
            <person name="Salamov A."/>
            <person name="Andreopoulos B."/>
            <person name="Baker S."/>
            <person name="Barry K."/>
            <person name="Bills G."/>
            <person name="Bluhm B."/>
            <person name="Cannon C."/>
            <person name="Castanera R."/>
            <person name="Culley D."/>
            <person name="Daum C."/>
            <person name="Ezra D."/>
            <person name="Gonzalez J."/>
            <person name="Henrissat B."/>
            <person name="Kuo A."/>
            <person name="Liang C."/>
            <person name="Lipzen A."/>
            <person name="Lutzoni F."/>
            <person name="Magnuson J."/>
            <person name="Mondo S."/>
            <person name="Nolan M."/>
            <person name="Ohm R."/>
            <person name="Pangilinan J."/>
            <person name="Park H.-J."/>
            <person name="Ramirez L."/>
            <person name="Alfaro M."/>
            <person name="Sun H."/>
            <person name="Tritt A."/>
            <person name="Yoshinaga Y."/>
            <person name="Zwiers L.-H."/>
            <person name="Turgeon B."/>
            <person name="Goodwin S."/>
            <person name="Spatafora J."/>
            <person name="Crous P."/>
            <person name="Grigoriev I."/>
        </authorList>
    </citation>
    <scope>NUCLEOTIDE SEQUENCE</scope>
    <source>
        <strain evidence="5 7">CBS 304.34</strain>
    </source>
</reference>
<dbReference type="InterPro" id="IPR006575">
    <property type="entry name" value="RWD_dom"/>
</dbReference>
<dbReference type="InterPro" id="IPR049567">
    <property type="entry name" value="WDR59-like"/>
</dbReference>
<feature type="compositionally biased region" description="Polar residues" evidence="3">
    <location>
        <begin position="1"/>
        <end position="20"/>
    </location>
</feature>
<dbReference type="InterPro" id="IPR001680">
    <property type="entry name" value="WD40_rpt"/>
</dbReference>
<reference evidence="7" key="3">
    <citation type="submission" date="2025-04" db="UniProtKB">
        <authorList>
            <consortium name="RefSeq"/>
        </authorList>
    </citation>
    <scope>IDENTIFICATION</scope>
    <source>
        <strain evidence="7">CBS 304.34</strain>
    </source>
</reference>
<evidence type="ECO:0000313" key="6">
    <source>
        <dbReference type="Proteomes" id="UP000504636"/>
    </source>
</evidence>
<feature type="compositionally biased region" description="Basic and acidic residues" evidence="3">
    <location>
        <begin position="1190"/>
        <end position="1201"/>
    </location>
</feature>
<feature type="region of interest" description="Disordered" evidence="3">
    <location>
        <begin position="745"/>
        <end position="787"/>
    </location>
</feature>
<protein>
    <recommendedName>
        <fullName evidence="4">RWD domain-containing protein</fullName>
    </recommendedName>
</protein>
<evidence type="ECO:0000256" key="2">
    <source>
        <dbReference type="PROSITE-ProRule" id="PRU00221"/>
    </source>
</evidence>
<keyword evidence="6" id="KW-1185">Reference proteome</keyword>
<evidence type="ECO:0000256" key="3">
    <source>
        <dbReference type="SAM" id="MobiDB-lite"/>
    </source>
</evidence>
<proteinExistence type="inferred from homology"/>
<evidence type="ECO:0000313" key="5">
    <source>
        <dbReference type="EMBL" id="KAF2810302.1"/>
    </source>
</evidence>
<feature type="compositionally biased region" description="Low complexity" evidence="3">
    <location>
        <begin position="764"/>
        <end position="777"/>
    </location>
</feature>
<dbReference type="Proteomes" id="UP000504636">
    <property type="component" value="Unplaced"/>
</dbReference>
<dbReference type="PROSITE" id="PS50908">
    <property type="entry name" value="RWD"/>
    <property type="match status" value="1"/>
</dbReference>
<feature type="compositionally biased region" description="Polar residues" evidence="3">
    <location>
        <begin position="1483"/>
        <end position="1492"/>
    </location>
</feature>
<accession>A0A6A6YN51</accession>
<dbReference type="GO" id="GO:0035591">
    <property type="term" value="F:signaling adaptor activity"/>
    <property type="evidence" value="ECO:0007669"/>
    <property type="project" value="TreeGrafter"/>
</dbReference>
<dbReference type="SUPFAM" id="SSF50978">
    <property type="entry name" value="WD40 repeat-like"/>
    <property type="match status" value="1"/>
</dbReference>
<dbReference type="PROSITE" id="PS50082">
    <property type="entry name" value="WD_REPEATS_2"/>
    <property type="match status" value="3"/>
</dbReference>
<feature type="domain" description="RWD" evidence="4">
    <location>
        <begin position="516"/>
        <end position="627"/>
    </location>
</feature>
<dbReference type="PROSITE" id="PS50294">
    <property type="entry name" value="WD_REPEATS_REGION"/>
    <property type="match status" value="1"/>
</dbReference>
<dbReference type="Gene3D" id="2.130.10.10">
    <property type="entry name" value="YVTN repeat-like/Quinoprotein amine dehydrogenase"/>
    <property type="match status" value="1"/>
</dbReference>
<evidence type="ECO:0000259" key="4">
    <source>
        <dbReference type="PROSITE" id="PS50908"/>
    </source>
</evidence>
<feature type="region of interest" description="Disordered" evidence="3">
    <location>
        <begin position="1473"/>
        <end position="1502"/>
    </location>
</feature>
<dbReference type="InterPro" id="IPR036322">
    <property type="entry name" value="WD40_repeat_dom_sf"/>
</dbReference>
<dbReference type="GO" id="GO:1904263">
    <property type="term" value="P:positive regulation of TORC1 signaling"/>
    <property type="evidence" value="ECO:0007669"/>
    <property type="project" value="TreeGrafter"/>
</dbReference>
<feature type="compositionally biased region" description="Polar residues" evidence="3">
    <location>
        <begin position="1143"/>
        <end position="1170"/>
    </location>
</feature>
<feature type="region of interest" description="Disordered" evidence="3">
    <location>
        <begin position="1048"/>
        <end position="1107"/>
    </location>
</feature>
<feature type="compositionally biased region" description="Low complexity" evidence="3">
    <location>
        <begin position="1075"/>
        <end position="1098"/>
    </location>
</feature>
<feature type="region of interest" description="Disordered" evidence="3">
    <location>
        <begin position="1123"/>
        <end position="1217"/>
    </location>
</feature>
<feature type="compositionally biased region" description="Polar residues" evidence="3">
    <location>
        <begin position="1365"/>
        <end position="1384"/>
    </location>
</feature>
<feature type="region of interest" description="Disordered" evidence="3">
    <location>
        <begin position="1"/>
        <end position="23"/>
    </location>
</feature>
<evidence type="ECO:0000256" key="1">
    <source>
        <dbReference type="ARBA" id="ARBA00038452"/>
    </source>
</evidence>
<name>A0A6A6YN51_9PEZI</name>
<feature type="repeat" description="WD" evidence="2">
    <location>
        <begin position="179"/>
        <end position="220"/>
    </location>
</feature>